<dbReference type="SMR" id="A0A314KYK6"/>
<evidence type="ECO:0000256" key="1">
    <source>
        <dbReference type="SAM" id="Phobius"/>
    </source>
</evidence>
<dbReference type="AlphaFoldDB" id="A0A314KYK6"/>
<dbReference type="Gramene" id="OIT34322">
    <property type="protein sequence ID" value="OIT34322"/>
    <property type="gene ID" value="A4A49_04817"/>
</dbReference>
<reference evidence="2" key="1">
    <citation type="submission" date="2016-11" db="EMBL/GenBank/DDBJ databases">
        <title>The genome of Nicotiana attenuata.</title>
        <authorList>
            <person name="Xu S."/>
            <person name="Brockmoeller T."/>
            <person name="Gaquerel E."/>
            <person name="Navarro A."/>
            <person name="Kuhl H."/>
            <person name="Gase K."/>
            <person name="Ling Z."/>
            <person name="Zhou W."/>
            <person name="Kreitzer C."/>
            <person name="Stanke M."/>
            <person name="Tang H."/>
            <person name="Lyons E."/>
            <person name="Pandey P."/>
            <person name="Pandey S.P."/>
            <person name="Timmermann B."/>
            <person name="Baldwin I.T."/>
        </authorList>
    </citation>
    <scope>NUCLEOTIDE SEQUENCE [LARGE SCALE GENOMIC DNA]</scope>
    <source>
        <strain evidence="2">UT</strain>
    </source>
</reference>
<dbReference type="Proteomes" id="UP000187609">
    <property type="component" value="Unassembled WGS sequence"/>
</dbReference>
<sequence>MEISTSLPLRWFSINVGIIVVPLVLLACPSFLKRLSSDNSSEKSACPPANTTVLEMTPRIVVIMAGDQEPTHIGVSSSVI</sequence>
<proteinExistence type="predicted"/>
<gene>
    <name evidence="2" type="ORF">A4A49_04817</name>
</gene>
<accession>A0A314KYK6</accession>
<keyword evidence="1" id="KW-0812">Transmembrane</keyword>
<keyword evidence="1" id="KW-1133">Transmembrane helix</keyword>
<dbReference type="EMBL" id="MJEQ01000728">
    <property type="protein sequence ID" value="OIT34322.1"/>
    <property type="molecule type" value="Genomic_DNA"/>
</dbReference>
<keyword evidence="3" id="KW-1185">Reference proteome</keyword>
<keyword evidence="1" id="KW-0472">Membrane</keyword>
<feature type="transmembrane region" description="Helical" evidence="1">
    <location>
        <begin position="12"/>
        <end position="32"/>
    </location>
</feature>
<comment type="caution">
    <text evidence="2">The sequence shown here is derived from an EMBL/GenBank/DDBJ whole genome shotgun (WGS) entry which is preliminary data.</text>
</comment>
<evidence type="ECO:0000313" key="2">
    <source>
        <dbReference type="EMBL" id="OIT34322.1"/>
    </source>
</evidence>
<name>A0A314KYK6_NICAT</name>
<protein>
    <submittedName>
        <fullName evidence="2">Uncharacterized protein</fullName>
    </submittedName>
</protein>
<organism evidence="2 3">
    <name type="scientific">Nicotiana attenuata</name>
    <name type="common">Coyote tobacco</name>
    <dbReference type="NCBI Taxonomy" id="49451"/>
    <lineage>
        <taxon>Eukaryota</taxon>
        <taxon>Viridiplantae</taxon>
        <taxon>Streptophyta</taxon>
        <taxon>Embryophyta</taxon>
        <taxon>Tracheophyta</taxon>
        <taxon>Spermatophyta</taxon>
        <taxon>Magnoliopsida</taxon>
        <taxon>eudicotyledons</taxon>
        <taxon>Gunneridae</taxon>
        <taxon>Pentapetalae</taxon>
        <taxon>asterids</taxon>
        <taxon>lamiids</taxon>
        <taxon>Solanales</taxon>
        <taxon>Solanaceae</taxon>
        <taxon>Nicotianoideae</taxon>
        <taxon>Nicotianeae</taxon>
        <taxon>Nicotiana</taxon>
    </lineage>
</organism>
<evidence type="ECO:0000313" key="3">
    <source>
        <dbReference type="Proteomes" id="UP000187609"/>
    </source>
</evidence>